<dbReference type="OrthoDB" id="9794225at2"/>
<keyword evidence="3 5" id="KW-1133">Transmembrane helix</keyword>
<feature type="transmembrane region" description="Helical" evidence="5">
    <location>
        <begin position="272"/>
        <end position="288"/>
    </location>
</feature>
<feature type="domain" description="Sodium/calcium exchanger membrane region" evidence="6">
    <location>
        <begin position="175"/>
        <end position="310"/>
    </location>
</feature>
<feature type="transmembrane region" description="Helical" evidence="5">
    <location>
        <begin position="170"/>
        <end position="188"/>
    </location>
</feature>
<sequence>MAFPPLLLFALALAALLVAAHYFSGAAERLGLAFGMSPFVVGVFIVAIGTSLPELVASLIAVSNGTSEIVAGNVLGANAANLLLILGAVSVVVPSGRLLLGEQYLFIDLHFLLGATLALGTAMADGEVTRVEGVLLLLAYAVYVAYLLAEGRTGTAESAVEKGLPDESTRIWRDLLVLAAGGVAIYLAGDQTISALERVASDLAISPAVASVTILAIGTTLPELAVSVTAARRGMASLAVGNILGSCVFNALTVTGAGAVAGGILVPPDLRNFALPFVAASSLLFYLLTQDKRVSRWEGLLFLVLFLLFMGKMAGVA</sequence>
<evidence type="ECO:0000256" key="1">
    <source>
        <dbReference type="ARBA" id="ARBA00004141"/>
    </source>
</evidence>
<keyword evidence="4 5" id="KW-0472">Membrane</keyword>
<dbReference type="RefSeq" id="WP_026850953.1">
    <property type="nucleotide sequence ID" value="NZ_CP011454.1"/>
</dbReference>
<dbReference type="PANTHER" id="PTHR10846">
    <property type="entry name" value="SODIUM/POTASSIUM/CALCIUM EXCHANGER"/>
    <property type="match status" value="1"/>
</dbReference>
<dbReference type="Proteomes" id="UP000076404">
    <property type="component" value="Chromosome"/>
</dbReference>
<dbReference type="NCBIfam" id="TIGR00367">
    <property type="entry name" value="calcium/sodium antiporter"/>
    <property type="match status" value="1"/>
</dbReference>
<dbReference type="eggNOG" id="COG0530">
    <property type="taxonomic scope" value="Bacteria"/>
</dbReference>
<keyword evidence="2 5" id="KW-0812">Transmembrane</keyword>
<accession>A0A143BMC9</accession>
<feature type="transmembrane region" description="Helical" evidence="5">
    <location>
        <begin position="6"/>
        <end position="23"/>
    </location>
</feature>
<dbReference type="KEGG" id="gph:GEMMAAP_18675"/>
<feature type="transmembrane region" description="Helical" evidence="5">
    <location>
        <begin position="243"/>
        <end position="266"/>
    </location>
</feature>
<evidence type="ECO:0000256" key="2">
    <source>
        <dbReference type="ARBA" id="ARBA00022692"/>
    </source>
</evidence>
<dbReference type="GO" id="GO:0008273">
    <property type="term" value="F:calcium, potassium:sodium antiporter activity"/>
    <property type="evidence" value="ECO:0007669"/>
    <property type="project" value="TreeGrafter"/>
</dbReference>
<feature type="transmembrane region" description="Helical" evidence="5">
    <location>
        <begin position="69"/>
        <end position="93"/>
    </location>
</feature>
<reference evidence="7 8" key="2">
    <citation type="journal article" date="2016" name="Environ. Microbiol. Rep.">
        <title>Metagenomic evidence for the presence of phototrophic Gemmatimonadetes bacteria in diverse environments.</title>
        <authorList>
            <person name="Zeng Y."/>
            <person name="Baumbach J."/>
            <person name="Barbosa E.G."/>
            <person name="Azevedo V."/>
            <person name="Zhang C."/>
            <person name="Koblizek M."/>
        </authorList>
    </citation>
    <scope>NUCLEOTIDE SEQUENCE [LARGE SCALE GENOMIC DNA]</scope>
    <source>
        <strain evidence="7 8">AP64</strain>
    </source>
</reference>
<evidence type="ECO:0000256" key="3">
    <source>
        <dbReference type="ARBA" id="ARBA00022989"/>
    </source>
</evidence>
<dbReference type="GO" id="GO:0005262">
    <property type="term" value="F:calcium channel activity"/>
    <property type="evidence" value="ECO:0007669"/>
    <property type="project" value="TreeGrafter"/>
</dbReference>
<comment type="subcellular location">
    <subcellularLocation>
        <location evidence="1">Membrane</location>
        <topology evidence="1">Multi-pass membrane protein</topology>
    </subcellularLocation>
</comment>
<feature type="transmembrane region" description="Helical" evidence="5">
    <location>
        <begin position="300"/>
        <end position="316"/>
    </location>
</feature>
<feature type="transmembrane region" description="Helical" evidence="5">
    <location>
        <begin position="208"/>
        <end position="231"/>
    </location>
</feature>
<evidence type="ECO:0000313" key="8">
    <source>
        <dbReference type="Proteomes" id="UP000076404"/>
    </source>
</evidence>
<evidence type="ECO:0000256" key="4">
    <source>
        <dbReference type="ARBA" id="ARBA00023136"/>
    </source>
</evidence>
<organism evidence="7 8">
    <name type="scientific">Gemmatimonas phototrophica</name>
    <dbReference type="NCBI Taxonomy" id="1379270"/>
    <lineage>
        <taxon>Bacteria</taxon>
        <taxon>Pseudomonadati</taxon>
        <taxon>Gemmatimonadota</taxon>
        <taxon>Gemmatimonadia</taxon>
        <taxon>Gemmatimonadales</taxon>
        <taxon>Gemmatimonadaceae</taxon>
        <taxon>Gemmatimonas</taxon>
    </lineage>
</organism>
<reference evidence="7 8" key="1">
    <citation type="journal article" date="2014" name="Proc. Natl. Acad. Sci. U.S.A.">
        <title>Functional type 2 photosynthetic reaction centers found in the rare bacterial phylum Gemmatimonadetes.</title>
        <authorList>
            <person name="Zeng Y."/>
            <person name="Feng F."/>
            <person name="Medova H."/>
            <person name="Dean J."/>
            <person name="Koblizek M."/>
        </authorList>
    </citation>
    <scope>NUCLEOTIDE SEQUENCE [LARGE SCALE GENOMIC DNA]</scope>
    <source>
        <strain evidence="7 8">AP64</strain>
    </source>
</reference>
<dbReference type="InterPro" id="IPR004481">
    <property type="entry name" value="K/Na/Ca-exchanger"/>
</dbReference>
<dbReference type="GO" id="GO:0006874">
    <property type="term" value="P:intracellular calcium ion homeostasis"/>
    <property type="evidence" value="ECO:0007669"/>
    <property type="project" value="TreeGrafter"/>
</dbReference>
<dbReference type="Gene3D" id="1.20.1420.30">
    <property type="entry name" value="NCX, central ion-binding region"/>
    <property type="match status" value="1"/>
</dbReference>
<dbReference type="GO" id="GO:0005886">
    <property type="term" value="C:plasma membrane"/>
    <property type="evidence" value="ECO:0007669"/>
    <property type="project" value="TreeGrafter"/>
</dbReference>
<evidence type="ECO:0000259" key="6">
    <source>
        <dbReference type="Pfam" id="PF01699"/>
    </source>
</evidence>
<feature type="transmembrane region" description="Helical" evidence="5">
    <location>
        <begin position="105"/>
        <end position="124"/>
    </location>
</feature>
<gene>
    <name evidence="7" type="ORF">GEMMAAP_18675</name>
</gene>
<feature type="transmembrane region" description="Helical" evidence="5">
    <location>
        <begin position="130"/>
        <end position="149"/>
    </location>
</feature>
<feature type="domain" description="Sodium/calcium exchanger membrane region" evidence="6">
    <location>
        <begin position="6"/>
        <end position="148"/>
    </location>
</feature>
<dbReference type="InterPro" id="IPR044880">
    <property type="entry name" value="NCX_ion-bd_dom_sf"/>
</dbReference>
<evidence type="ECO:0000256" key="5">
    <source>
        <dbReference type="SAM" id="Phobius"/>
    </source>
</evidence>
<proteinExistence type="predicted"/>
<dbReference type="Pfam" id="PF01699">
    <property type="entry name" value="Na_Ca_ex"/>
    <property type="match status" value="2"/>
</dbReference>
<keyword evidence="8" id="KW-1185">Reference proteome</keyword>
<dbReference type="EMBL" id="CP011454">
    <property type="protein sequence ID" value="AMW06259.1"/>
    <property type="molecule type" value="Genomic_DNA"/>
</dbReference>
<dbReference type="PANTHER" id="PTHR10846:SF8">
    <property type="entry name" value="INNER MEMBRANE PROTEIN YRBG"/>
    <property type="match status" value="1"/>
</dbReference>
<evidence type="ECO:0000313" key="7">
    <source>
        <dbReference type="EMBL" id="AMW06259.1"/>
    </source>
</evidence>
<protein>
    <recommendedName>
        <fullName evidence="6">Sodium/calcium exchanger membrane region domain-containing protein</fullName>
    </recommendedName>
</protein>
<dbReference type="InterPro" id="IPR004837">
    <property type="entry name" value="NaCa_Exmemb"/>
</dbReference>
<dbReference type="AlphaFoldDB" id="A0A143BMC9"/>
<name>A0A143BMC9_9BACT</name>